<sequence length="398" mass="45242">MPIPIASSAISTRRDFKKLSLVEYRLMDFDAGMFRRQLQYFEYYWGLQKGEITLESSLNHIQLRSDMAASLDNGEWALMPTQQTMDAVLALSKHNMAQGVHARRRYTEDLPETEYEYEFVPLFTQQDQTTLYVNNGLATRAVRAPYTRMPRIRSCAHPLFVIYRLDDIFSLFLHTAGSKERRLAYSVGAVMCIWMEQPPPEFFEDRDVWKEHRHPLSDDGSVAREAMNAAKTCRTRKGRSAVRKSTKAPCPQPKRRSPRHSVYERSLRPIRTMVSPVSYVGQSDSSDDESGVGGMVDTREWVDAVNGETIIALAITTHGVAGDRQLASYRKETARDPENVLRSLTTYNMGGLVIGHDDDHSGYSSNDWAKHLYGRDLSSSKQPPVRPAGPLDPAYPWI</sequence>
<reference evidence="2 3" key="1">
    <citation type="journal article" date="2019" name="New Phytol.">
        <title>Comparative genomics reveals unique wood-decay strategies and fruiting body development in the Schizophyllaceae.</title>
        <authorList>
            <person name="Almasi E."/>
            <person name="Sahu N."/>
            <person name="Krizsan K."/>
            <person name="Balint B."/>
            <person name="Kovacs G.M."/>
            <person name="Kiss B."/>
            <person name="Cseklye J."/>
            <person name="Drula E."/>
            <person name="Henrissat B."/>
            <person name="Nagy I."/>
            <person name="Chovatia M."/>
            <person name="Adam C."/>
            <person name="LaButti K."/>
            <person name="Lipzen A."/>
            <person name="Riley R."/>
            <person name="Grigoriev I.V."/>
            <person name="Nagy L.G."/>
        </authorList>
    </citation>
    <scope>NUCLEOTIDE SEQUENCE [LARGE SCALE GENOMIC DNA]</scope>
    <source>
        <strain evidence="2 3">NL-1724</strain>
    </source>
</reference>
<evidence type="ECO:0000313" key="2">
    <source>
        <dbReference type="EMBL" id="TRM63438.1"/>
    </source>
</evidence>
<keyword evidence="3" id="KW-1185">Reference proteome</keyword>
<dbReference type="EMBL" id="VDMD01000009">
    <property type="protein sequence ID" value="TRM63438.1"/>
    <property type="molecule type" value="Genomic_DNA"/>
</dbReference>
<feature type="region of interest" description="Disordered" evidence="1">
    <location>
        <begin position="376"/>
        <end position="398"/>
    </location>
</feature>
<evidence type="ECO:0008006" key="4">
    <source>
        <dbReference type="Google" id="ProtNLM"/>
    </source>
</evidence>
<feature type="region of interest" description="Disordered" evidence="1">
    <location>
        <begin position="231"/>
        <end position="263"/>
    </location>
</feature>
<dbReference type="AlphaFoldDB" id="A0A550CF56"/>
<proteinExistence type="predicted"/>
<protein>
    <recommendedName>
        <fullName evidence="4">HNH nuclease domain-containing protein</fullName>
    </recommendedName>
</protein>
<dbReference type="Proteomes" id="UP000320762">
    <property type="component" value="Unassembled WGS sequence"/>
</dbReference>
<evidence type="ECO:0000313" key="3">
    <source>
        <dbReference type="Proteomes" id="UP000320762"/>
    </source>
</evidence>
<feature type="compositionally biased region" description="Basic residues" evidence="1">
    <location>
        <begin position="233"/>
        <end position="246"/>
    </location>
</feature>
<dbReference type="OrthoDB" id="2953449at2759"/>
<name>A0A550CF56_9AGAR</name>
<comment type="caution">
    <text evidence="2">The sequence shown here is derived from an EMBL/GenBank/DDBJ whole genome shotgun (WGS) entry which is preliminary data.</text>
</comment>
<evidence type="ECO:0000256" key="1">
    <source>
        <dbReference type="SAM" id="MobiDB-lite"/>
    </source>
</evidence>
<accession>A0A550CF56</accession>
<organism evidence="2 3">
    <name type="scientific">Schizophyllum amplum</name>
    <dbReference type="NCBI Taxonomy" id="97359"/>
    <lineage>
        <taxon>Eukaryota</taxon>
        <taxon>Fungi</taxon>
        <taxon>Dikarya</taxon>
        <taxon>Basidiomycota</taxon>
        <taxon>Agaricomycotina</taxon>
        <taxon>Agaricomycetes</taxon>
        <taxon>Agaricomycetidae</taxon>
        <taxon>Agaricales</taxon>
        <taxon>Schizophyllaceae</taxon>
        <taxon>Schizophyllum</taxon>
    </lineage>
</organism>
<gene>
    <name evidence="2" type="ORF">BD626DRAFT_583387</name>
</gene>